<keyword evidence="3" id="KW-0804">Transcription</keyword>
<dbReference type="OrthoDB" id="9807069at2"/>
<dbReference type="PROSITE" id="PS51118">
    <property type="entry name" value="HTH_HXLR"/>
    <property type="match status" value="1"/>
</dbReference>
<dbReference type="Proteomes" id="UP000237839">
    <property type="component" value="Unassembled WGS sequence"/>
</dbReference>
<dbReference type="InterPro" id="IPR036388">
    <property type="entry name" value="WH-like_DNA-bd_sf"/>
</dbReference>
<reference evidence="5 6" key="1">
    <citation type="submission" date="2018-02" db="EMBL/GenBank/DDBJ databases">
        <title>Solimicrobium silvestre gen. nov., sp. nov., isolated from alpine forest soil.</title>
        <authorList>
            <person name="Margesin R."/>
            <person name="Albuquerque L."/>
            <person name="Zhang D.-C."/>
            <person name="Froufe H.J.C."/>
            <person name="Severino R."/>
            <person name="Roxo I."/>
            <person name="Egas C."/>
            <person name="Da Costa M.S."/>
        </authorList>
    </citation>
    <scope>NUCLEOTIDE SEQUENCE [LARGE SCALE GENOMIC DNA]</scope>
    <source>
        <strain evidence="5 6">S20-91</strain>
    </source>
</reference>
<keyword evidence="2" id="KW-0238">DNA-binding</keyword>
<protein>
    <submittedName>
        <fullName evidence="5">Putative transcriptional regulator</fullName>
    </submittedName>
</protein>
<dbReference type="RefSeq" id="WP_105530910.1">
    <property type="nucleotide sequence ID" value="NZ_PUGF01000004.1"/>
</dbReference>
<dbReference type="InterPro" id="IPR036390">
    <property type="entry name" value="WH_DNA-bd_sf"/>
</dbReference>
<proteinExistence type="predicted"/>
<dbReference type="SUPFAM" id="SSF46785">
    <property type="entry name" value="Winged helix' DNA-binding domain"/>
    <property type="match status" value="1"/>
</dbReference>
<comment type="caution">
    <text evidence="5">The sequence shown here is derived from an EMBL/GenBank/DDBJ whole genome shotgun (WGS) entry which is preliminary data.</text>
</comment>
<dbReference type="Pfam" id="PF01638">
    <property type="entry name" value="HxlR"/>
    <property type="match status" value="1"/>
</dbReference>
<keyword evidence="1" id="KW-0805">Transcription regulation</keyword>
<sequence length="117" mass="13077">MNTQKKADKHLSQSTDCDATCPVQRTAKILDGKWTTLIVRDLIGGKKRYSELQRSLVGISPRLLAARLRLLEQHGMVIRTAYPTIPPTTEYELTPYGHGLTEIIEAMARFGAGIKRV</sequence>
<evidence type="ECO:0000256" key="2">
    <source>
        <dbReference type="ARBA" id="ARBA00023125"/>
    </source>
</evidence>
<evidence type="ECO:0000313" key="6">
    <source>
        <dbReference type="Proteomes" id="UP000237839"/>
    </source>
</evidence>
<dbReference type="Gene3D" id="1.10.10.10">
    <property type="entry name" value="Winged helix-like DNA-binding domain superfamily/Winged helix DNA-binding domain"/>
    <property type="match status" value="1"/>
</dbReference>
<organism evidence="5 6">
    <name type="scientific">Solimicrobium silvestre</name>
    <dbReference type="NCBI Taxonomy" id="2099400"/>
    <lineage>
        <taxon>Bacteria</taxon>
        <taxon>Pseudomonadati</taxon>
        <taxon>Pseudomonadota</taxon>
        <taxon>Betaproteobacteria</taxon>
        <taxon>Burkholderiales</taxon>
        <taxon>Oxalobacteraceae</taxon>
        <taxon>Solimicrobium</taxon>
    </lineage>
</organism>
<evidence type="ECO:0000256" key="3">
    <source>
        <dbReference type="ARBA" id="ARBA00023163"/>
    </source>
</evidence>
<evidence type="ECO:0000256" key="1">
    <source>
        <dbReference type="ARBA" id="ARBA00023015"/>
    </source>
</evidence>
<evidence type="ECO:0000259" key="4">
    <source>
        <dbReference type="PROSITE" id="PS51118"/>
    </source>
</evidence>
<evidence type="ECO:0000313" key="5">
    <source>
        <dbReference type="EMBL" id="PRC94049.1"/>
    </source>
</evidence>
<dbReference type="EMBL" id="PUGF01000004">
    <property type="protein sequence ID" value="PRC94049.1"/>
    <property type="molecule type" value="Genomic_DNA"/>
</dbReference>
<keyword evidence="6" id="KW-1185">Reference proteome</keyword>
<gene>
    <name evidence="5" type="ORF">S2091_1222</name>
</gene>
<dbReference type="AlphaFoldDB" id="A0A2S9H248"/>
<dbReference type="PANTHER" id="PTHR33204">
    <property type="entry name" value="TRANSCRIPTIONAL REGULATOR, MARR FAMILY"/>
    <property type="match status" value="1"/>
</dbReference>
<dbReference type="InterPro" id="IPR002577">
    <property type="entry name" value="HTH_HxlR"/>
</dbReference>
<dbReference type="GO" id="GO:0003677">
    <property type="term" value="F:DNA binding"/>
    <property type="evidence" value="ECO:0007669"/>
    <property type="project" value="UniProtKB-KW"/>
</dbReference>
<dbReference type="PANTHER" id="PTHR33204:SF37">
    <property type="entry name" value="HTH-TYPE TRANSCRIPTIONAL REGULATOR YODB"/>
    <property type="match status" value="1"/>
</dbReference>
<accession>A0A2S9H248</accession>
<feature type="domain" description="HTH hxlR-type" evidence="4">
    <location>
        <begin position="21"/>
        <end position="117"/>
    </location>
</feature>
<name>A0A2S9H248_9BURK</name>